<dbReference type="KEGG" id="msaa:QYS49_16225"/>
<evidence type="ECO:0000313" key="2">
    <source>
        <dbReference type="EMBL" id="WKK73506.1"/>
    </source>
</evidence>
<name>A0AA49JB20_9BACT</name>
<evidence type="ECO:0000256" key="1">
    <source>
        <dbReference type="SAM" id="SignalP"/>
    </source>
</evidence>
<dbReference type="AlphaFoldDB" id="A0AA49JB20"/>
<accession>A0AA49JB20</accession>
<reference evidence="2 3" key="1">
    <citation type="submission" date="2023-08" db="EMBL/GenBank/DDBJ databases">
        <title>Comparative genomics and taxonomic characterization of three novel marine species of genus Marivirga.</title>
        <authorList>
            <person name="Muhammad N."/>
            <person name="Kim S.-G."/>
        </authorList>
    </citation>
    <scope>NUCLEOTIDE SEQUENCE [LARGE SCALE GENOMIC DNA]</scope>
    <source>
        <strain evidence="2 3">BDSF4-3</strain>
    </source>
</reference>
<gene>
    <name evidence="2" type="ORF">QYS49_16225</name>
</gene>
<keyword evidence="3" id="KW-1185">Reference proteome</keyword>
<feature type="chain" id="PRO_5041290666" description="Secreted protein" evidence="1">
    <location>
        <begin position="29"/>
        <end position="63"/>
    </location>
</feature>
<sequence>MRKKIFKKKVLIPAIMGVFALGMYSFDAFTTQQRLIAPVGDLCAWDLQEGCSMPKAKLNCSCE</sequence>
<organism evidence="2 3">
    <name type="scientific">Marivirga salinarum</name>
    <dbReference type="NCBI Taxonomy" id="3059078"/>
    <lineage>
        <taxon>Bacteria</taxon>
        <taxon>Pseudomonadati</taxon>
        <taxon>Bacteroidota</taxon>
        <taxon>Cytophagia</taxon>
        <taxon>Cytophagales</taxon>
        <taxon>Marivirgaceae</taxon>
        <taxon>Marivirga</taxon>
    </lineage>
</organism>
<feature type="signal peptide" evidence="1">
    <location>
        <begin position="1"/>
        <end position="28"/>
    </location>
</feature>
<keyword evidence="1" id="KW-0732">Signal</keyword>
<protein>
    <recommendedName>
        <fullName evidence="4">Secreted protein</fullName>
    </recommendedName>
</protein>
<evidence type="ECO:0000313" key="3">
    <source>
        <dbReference type="Proteomes" id="UP001230496"/>
    </source>
</evidence>
<dbReference type="RefSeq" id="WP_308348590.1">
    <property type="nucleotide sequence ID" value="NZ_CP129971.1"/>
</dbReference>
<dbReference type="EMBL" id="CP129971">
    <property type="protein sequence ID" value="WKK73506.1"/>
    <property type="molecule type" value="Genomic_DNA"/>
</dbReference>
<proteinExistence type="predicted"/>
<dbReference type="Proteomes" id="UP001230496">
    <property type="component" value="Chromosome"/>
</dbReference>
<evidence type="ECO:0008006" key="4">
    <source>
        <dbReference type="Google" id="ProtNLM"/>
    </source>
</evidence>